<dbReference type="KEGG" id="vbh:CMV30_02415"/>
<proteinExistence type="predicted"/>
<keyword evidence="2" id="KW-1185">Reference proteome</keyword>
<dbReference type="AlphaFoldDB" id="A0A290Q3N2"/>
<name>A0A290Q3N2_9BACT</name>
<protein>
    <recommendedName>
        <fullName evidence="3">Transporter</fullName>
    </recommendedName>
</protein>
<dbReference type="RefSeq" id="WP_096054542.1">
    <property type="nucleotide sequence ID" value="NZ_CP023344.1"/>
</dbReference>
<evidence type="ECO:0000313" key="1">
    <source>
        <dbReference type="EMBL" id="ATC62907.1"/>
    </source>
</evidence>
<organism evidence="1 2">
    <name type="scientific">Nibricoccus aquaticus</name>
    <dbReference type="NCBI Taxonomy" id="2576891"/>
    <lineage>
        <taxon>Bacteria</taxon>
        <taxon>Pseudomonadati</taxon>
        <taxon>Verrucomicrobiota</taxon>
        <taxon>Opitutia</taxon>
        <taxon>Opitutales</taxon>
        <taxon>Opitutaceae</taxon>
        <taxon>Nibricoccus</taxon>
    </lineage>
</organism>
<accession>A0A290Q3N2</accession>
<dbReference type="EMBL" id="CP023344">
    <property type="protein sequence ID" value="ATC62907.1"/>
    <property type="molecule type" value="Genomic_DNA"/>
</dbReference>
<dbReference type="InterPro" id="IPR025737">
    <property type="entry name" value="FApF"/>
</dbReference>
<dbReference type="OrthoDB" id="189778at2"/>
<reference evidence="1 2" key="1">
    <citation type="submission" date="2017-09" db="EMBL/GenBank/DDBJ databases">
        <title>Complete genome sequence of Verrucomicrobial strain HZ-65, isolated from freshwater.</title>
        <authorList>
            <person name="Choi A."/>
        </authorList>
    </citation>
    <scope>NUCLEOTIDE SEQUENCE [LARGE SCALE GENOMIC DNA]</scope>
    <source>
        <strain evidence="1 2">HZ-65</strain>
    </source>
</reference>
<evidence type="ECO:0000313" key="2">
    <source>
        <dbReference type="Proteomes" id="UP000217265"/>
    </source>
</evidence>
<dbReference type="Proteomes" id="UP000217265">
    <property type="component" value="Chromosome"/>
</dbReference>
<sequence>MKLNIGRMGALAAVVGGVLSVAVLPVRAERELTSDRPDATESPFTVEPGRVQIESSFVGYTRDRHNAERANVRVEAWAVAPINVRVGLTPRAELQVVVDSFLDAKIEDRDAGFTERVRGFGDVTLRAKWNFWGNDGGETAFGVMPFVKLPTARDGLGNDKVEGGVILPFAAELPGGWGFGAMTEVDVVRNADDDGYALAWVNTATVSHDITETLGGFLELTSEVGEGKPVFGFNFGVTYAVNADLQLDAGVNVGLSRSTDDLVLFTGLVKRF</sequence>
<gene>
    <name evidence="1" type="ORF">CMV30_02415</name>
</gene>
<evidence type="ECO:0008006" key="3">
    <source>
        <dbReference type="Google" id="ProtNLM"/>
    </source>
</evidence>
<dbReference type="Pfam" id="PF13557">
    <property type="entry name" value="Phenol_MetA_deg"/>
    <property type="match status" value="1"/>
</dbReference>